<gene>
    <name evidence="2" type="ORF">H6P81_017184</name>
</gene>
<keyword evidence="3" id="KW-1185">Reference proteome</keyword>
<name>A0AAV7DXG0_ARIFI</name>
<evidence type="ECO:0000313" key="2">
    <source>
        <dbReference type="EMBL" id="KAG9441330.1"/>
    </source>
</evidence>
<accession>A0AAV7DXG0</accession>
<dbReference type="EMBL" id="JAINDJ010000007">
    <property type="protein sequence ID" value="KAG9441330.1"/>
    <property type="molecule type" value="Genomic_DNA"/>
</dbReference>
<feature type="compositionally biased region" description="Polar residues" evidence="1">
    <location>
        <begin position="56"/>
        <end position="68"/>
    </location>
</feature>
<organism evidence="2 3">
    <name type="scientific">Aristolochia fimbriata</name>
    <name type="common">White veined hardy Dutchman's pipe vine</name>
    <dbReference type="NCBI Taxonomy" id="158543"/>
    <lineage>
        <taxon>Eukaryota</taxon>
        <taxon>Viridiplantae</taxon>
        <taxon>Streptophyta</taxon>
        <taxon>Embryophyta</taxon>
        <taxon>Tracheophyta</taxon>
        <taxon>Spermatophyta</taxon>
        <taxon>Magnoliopsida</taxon>
        <taxon>Magnoliidae</taxon>
        <taxon>Piperales</taxon>
        <taxon>Aristolochiaceae</taxon>
        <taxon>Aristolochia</taxon>
    </lineage>
</organism>
<comment type="caution">
    <text evidence="2">The sequence shown here is derived from an EMBL/GenBank/DDBJ whole genome shotgun (WGS) entry which is preliminary data.</text>
</comment>
<protein>
    <submittedName>
        <fullName evidence="2">Uncharacterized protein</fullName>
    </submittedName>
</protein>
<evidence type="ECO:0000256" key="1">
    <source>
        <dbReference type="SAM" id="MobiDB-lite"/>
    </source>
</evidence>
<reference evidence="2 3" key="1">
    <citation type="submission" date="2021-07" db="EMBL/GenBank/DDBJ databases">
        <title>The Aristolochia fimbriata genome: insights into angiosperm evolution, floral development and chemical biosynthesis.</title>
        <authorList>
            <person name="Jiao Y."/>
        </authorList>
    </citation>
    <scope>NUCLEOTIDE SEQUENCE [LARGE SCALE GENOMIC DNA]</scope>
    <source>
        <strain evidence="2">IBCAS-2021</strain>
        <tissue evidence="2">Leaf</tissue>
    </source>
</reference>
<dbReference type="Proteomes" id="UP000825729">
    <property type="component" value="Unassembled WGS sequence"/>
</dbReference>
<proteinExistence type="predicted"/>
<evidence type="ECO:0000313" key="3">
    <source>
        <dbReference type="Proteomes" id="UP000825729"/>
    </source>
</evidence>
<dbReference type="AlphaFoldDB" id="A0AAV7DXG0"/>
<feature type="region of interest" description="Disordered" evidence="1">
    <location>
        <begin position="56"/>
        <end position="82"/>
    </location>
</feature>
<sequence>MMRSVAGIWIAGSRYQERFRRKIRNSEARWLVFLARGTELISQHKRKEFYPLKSYLTQPRSGSRNGAHQPTHKRAQDDISMDKAKSLLVASKKV</sequence>